<comment type="caution">
    <text evidence="1">The sequence shown here is derived from an EMBL/GenBank/DDBJ whole genome shotgun (WGS) entry which is preliminary data.</text>
</comment>
<dbReference type="EMBL" id="BMJQ01000001">
    <property type="protein sequence ID" value="GGF02980.1"/>
    <property type="molecule type" value="Genomic_DNA"/>
</dbReference>
<reference evidence="1" key="1">
    <citation type="journal article" date="2014" name="Int. J. Syst. Evol. Microbiol.">
        <title>Complete genome sequence of Corynebacterium casei LMG S-19264T (=DSM 44701T), isolated from a smear-ripened cheese.</title>
        <authorList>
            <consortium name="US DOE Joint Genome Institute (JGI-PGF)"/>
            <person name="Walter F."/>
            <person name="Albersmeier A."/>
            <person name="Kalinowski J."/>
            <person name="Ruckert C."/>
        </authorList>
    </citation>
    <scope>NUCLEOTIDE SEQUENCE</scope>
    <source>
        <strain evidence="1">CGMCC 1.15725</strain>
    </source>
</reference>
<dbReference type="Proteomes" id="UP000646365">
    <property type="component" value="Unassembled WGS sequence"/>
</dbReference>
<dbReference type="Pfam" id="PF11159">
    <property type="entry name" value="DUF2939"/>
    <property type="match status" value="1"/>
</dbReference>
<dbReference type="RefSeq" id="WP_189042200.1">
    <property type="nucleotide sequence ID" value="NZ_BMJQ01000001.1"/>
</dbReference>
<dbReference type="InterPro" id="IPR021330">
    <property type="entry name" value="DUF2939"/>
</dbReference>
<reference evidence="1" key="2">
    <citation type="submission" date="2020-09" db="EMBL/GenBank/DDBJ databases">
        <authorList>
            <person name="Sun Q."/>
            <person name="Zhou Y."/>
        </authorList>
    </citation>
    <scope>NUCLEOTIDE SEQUENCE</scope>
    <source>
        <strain evidence="1">CGMCC 1.15725</strain>
    </source>
</reference>
<organism evidence="1 2">
    <name type="scientific">Aliidongia dinghuensis</name>
    <dbReference type="NCBI Taxonomy" id="1867774"/>
    <lineage>
        <taxon>Bacteria</taxon>
        <taxon>Pseudomonadati</taxon>
        <taxon>Pseudomonadota</taxon>
        <taxon>Alphaproteobacteria</taxon>
        <taxon>Rhodospirillales</taxon>
        <taxon>Dongiaceae</taxon>
        <taxon>Aliidongia</taxon>
    </lineage>
</organism>
<evidence type="ECO:0000313" key="1">
    <source>
        <dbReference type="EMBL" id="GGF02980.1"/>
    </source>
</evidence>
<accession>A0A8J2YPU9</accession>
<evidence type="ECO:0008006" key="3">
    <source>
        <dbReference type="Google" id="ProtNLM"/>
    </source>
</evidence>
<gene>
    <name evidence="1" type="ORF">GCM10011611_05600</name>
</gene>
<dbReference type="AlphaFoldDB" id="A0A8J2YPU9"/>
<proteinExistence type="predicted"/>
<keyword evidence="2" id="KW-1185">Reference proteome</keyword>
<name>A0A8J2YPU9_9PROT</name>
<evidence type="ECO:0000313" key="2">
    <source>
        <dbReference type="Proteomes" id="UP000646365"/>
    </source>
</evidence>
<protein>
    <recommendedName>
        <fullName evidence="3">DUF2939 domain-containing protein</fullName>
    </recommendedName>
</protein>
<sequence>MNWKAPFVVIGVLAAGYVAYPYLALTQLVDAVESGDPAQLEPKVDWPSVRQGFKDDFNGALAARVSGQPDNGFAALGLALGAKLVGGAVDALVTPEGLTGIIQAGRRDKAAAAALGSSSGLSSPAPTDNEGKPRHTHVVWAFFDGLTSFTARVRGRGEADSDPPVRLRLQLEGGRWILTRVFLPVPSNEQ</sequence>